<feature type="compositionally biased region" description="Polar residues" evidence="1">
    <location>
        <begin position="155"/>
        <end position="197"/>
    </location>
</feature>
<evidence type="ECO:0000313" key="2">
    <source>
        <dbReference type="WBParaSite" id="ASIM_0000294601-mRNA-1"/>
    </source>
</evidence>
<reference evidence="2" key="1">
    <citation type="submission" date="2017-02" db="UniProtKB">
        <authorList>
            <consortium name="WormBaseParasite"/>
        </authorList>
    </citation>
    <scope>IDENTIFICATION</scope>
</reference>
<protein>
    <submittedName>
        <fullName evidence="2">Tudor domain-containing protein 3</fullName>
    </submittedName>
</protein>
<feature type="compositionally biased region" description="Polar residues" evidence="1">
    <location>
        <begin position="128"/>
        <end position="139"/>
    </location>
</feature>
<feature type="compositionally biased region" description="Gly residues" evidence="1">
    <location>
        <begin position="69"/>
        <end position="78"/>
    </location>
</feature>
<organism evidence="2">
    <name type="scientific">Anisakis simplex</name>
    <name type="common">Herring worm</name>
    <dbReference type="NCBI Taxonomy" id="6269"/>
    <lineage>
        <taxon>Eukaryota</taxon>
        <taxon>Metazoa</taxon>
        <taxon>Ecdysozoa</taxon>
        <taxon>Nematoda</taxon>
        <taxon>Chromadorea</taxon>
        <taxon>Rhabditida</taxon>
        <taxon>Spirurina</taxon>
        <taxon>Ascaridomorpha</taxon>
        <taxon>Ascaridoidea</taxon>
        <taxon>Anisakidae</taxon>
        <taxon>Anisakis</taxon>
        <taxon>Anisakis simplex complex</taxon>
    </lineage>
</organism>
<dbReference type="AlphaFoldDB" id="A0A0M3J5W2"/>
<feature type="region of interest" description="Disordered" evidence="1">
    <location>
        <begin position="26"/>
        <end position="301"/>
    </location>
</feature>
<feature type="compositionally biased region" description="Polar residues" evidence="1">
    <location>
        <begin position="203"/>
        <end position="217"/>
    </location>
</feature>
<feature type="compositionally biased region" description="Low complexity" evidence="1">
    <location>
        <begin position="82"/>
        <end position="96"/>
    </location>
</feature>
<accession>A0A0M3J5W2</accession>
<feature type="compositionally biased region" description="Polar residues" evidence="1">
    <location>
        <begin position="230"/>
        <end position="278"/>
    </location>
</feature>
<sequence>LDEEALLHQRPSQPSTLFDFIQQSAVPATSDSAPTNLKSEAIAPTKPYPQQFGKPNTSSPPPLSASRGGVRGDGGGPGYAKNFGRGFSNRGNSRGFTANRGNRGGAQMSNSNRSRGGYQGSRGRRDVTSANAFSGSPQNDRFVLNNDGSFPPLNPQNQKQSSVNTITNGMSGMDLNTKSSTSNSAAMDRSTSSNRYTNKPYDTYSNNKPSYNDNIGASNRRGNDRFNNDAIPSSNQPLTYTKTNSNYQSAGTRYEQGQQSQPQQRILQFNRSYNNSHYNYGPPSSSPMPYNGGQKSNSPKFSTRTGLPIWKVGDKCLAPWSDGQV</sequence>
<proteinExistence type="predicted"/>
<feature type="compositionally biased region" description="Polar residues" evidence="1">
    <location>
        <begin position="26"/>
        <end position="38"/>
    </location>
</feature>
<name>A0A0M3J5W2_ANISI</name>
<evidence type="ECO:0000256" key="1">
    <source>
        <dbReference type="SAM" id="MobiDB-lite"/>
    </source>
</evidence>
<dbReference type="WBParaSite" id="ASIM_0000294601-mRNA-1">
    <property type="protein sequence ID" value="ASIM_0000294601-mRNA-1"/>
    <property type="gene ID" value="ASIM_0000294601"/>
</dbReference>